<dbReference type="AlphaFoldDB" id="A0A2G6K8L7"/>
<reference evidence="1 2" key="1">
    <citation type="submission" date="2017-10" db="EMBL/GenBank/DDBJ databases">
        <title>Novel microbial diversity and functional potential in the marine mammal oral microbiome.</title>
        <authorList>
            <person name="Dudek N.K."/>
            <person name="Sun C.L."/>
            <person name="Burstein D."/>
            <person name="Kantor R.S."/>
            <person name="Aliaga Goltsman D.S."/>
            <person name="Bik E.M."/>
            <person name="Thomas B.C."/>
            <person name="Banfield J.F."/>
            <person name="Relman D.A."/>
        </authorList>
    </citation>
    <scope>NUCLEOTIDE SEQUENCE [LARGE SCALE GENOMIC DNA]</scope>
    <source>
        <strain evidence="1">DOLJORAL78_61_10</strain>
    </source>
</reference>
<dbReference type="Proteomes" id="UP000230914">
    <property type="component" value="Unassembled WGS sequence"/>
</dbReference>
<gene>
    <name evidence="1" type="ORF">CSA55_04425</name>
</gene>
<accession>A0A2G6K8L7</accession>
<organism evidence="1 2">
    <name type="scientific">Ilumatobacter coccineus</name>
    <dbReference type="NCBI Taxonomy" id="467094"/>
    <lineage>
        <taxon>Bacteria</taxon>
        <taxon>Bacillati</taxon>
        <taxon>Actinomycetota</taxon>
        <taxon>Acidimicrobiia</taxon>
        <taxon>Acidimicrobiales</taxon>
        <taxon>Ilumatobacteraceae</taxon>
        <taxon>Ilumatobacter</taxon>
    </lineage>
</organism>
<evidence type="ECO:0000313" key="1">
    <source>
        <dbReference type="EMBL" id="PIE31985.1"/>
    </source>
</evidence>
<sequence>MPMVVAGLAAVVAGLAAVVAGVAALVAGVASVVAGVAALVGEGTLVADKLVELSDVDVGGVAVSRVQPPMVIRATTPTRASGRSEEVIRVVLSRVGWHQLPNPYEKSLPGRSITVTQLSALPIGEVDVNRSEINPHLSTMNSQPSDGKRLIG</sequence>
<protein>
    <submittedName>
        <fullName evidence="1">Uncharacterized protein</fullName>
    </submittedName>
</protein>
<dbReference type="EMBL" id="PDSL01000057">
    <property type="protein sequence ID" value="PIE31985.1"/>
    <property type="molecule type" value="Genomic_DNA"/>
</dbReference>
<name>A0A2G6K8L7_9ACTN</name>
<comment type="caution">
    <text evidence="1">The sequence shown here is derived from an EMBL/GenBank/DDBJ whole genome shotgun (WGS) entry which is preliminary data.</text>
</comment>
<evidence type="ECO:0000313" key="2">
    <source>
        <dbReference type="Proteomes" id="UP000230914"/>
    </source>
</evidence>
<proteinExistence type="predicted"/>